<evidence type="ECO:0000256" key="1">
    <source>
        <dbReference type="SAM" id="Phobius"/>
    </source>
</evidence>
<dbReference type="AlphaFoldDB" id="A0AAW2YW65"/>
<organism evidence="2 3">
    <name type="scientific">Acrasis kona</name>
    <dbReference type="NCBI Taxonomy" id="1008807"/>
    <lineage>
        <taxon>Eukaryota</taxon>
        <taxon>Discoba</taxon>
        <taxon>Heterolobosea</taxon>
        <taxon>Tetramitia</taxon>
        <taxon>Eutetramitia</taxon>
        <taxon>Acrasidae</taxon>
        <taxon>Acrasis</taxon>
    </lineage>
</organism>
<protein>
    <submittedName>
        <fullName evidence="2">Tmem38b</fullName>
    </submittedName>
</protein>
<name>A0AAW2YW65_9EUKA</name>
<feature type="transmembrane region" description="Helical" evidence="1">
    <location>
        <begin position="237"/>
        <end position="254"/>
    </location>
</feature>
<comment type="caution">
    <text evidence="2">The sequence shown here is derived from an EMBL/GenBank/DDBJ whole genome shotgun (WGS) entry which is preliminary data.</text>
</comment>
<sequence>MNVTFTSSLVSQAGTYLSLVDQFDISKYSTLFLVNDAFVVANTIYRILSGLKASGKIKSMPYLYGVLLMYAMALGGGSVLSVITGSPFYFLSNDLVLPLYFGVWLLVSQFPFDLIHYLTGFPLIEPISYVLDGFFVSTIMLGAIQNGVARYPGRVVAPIVFGTVAGAGGGIIWPLIVNGLINKDEDRFFSTHFSNPTYNLITPFVLSTFYFASRYLYLSKPLTLDIVGSTLTFTPELIVKVGVSVWFFVLWLHTRFLPLLSFRKVKVEKIEQKAQPVVVVKEKTILSKKK</sequence>
<feature type="transmembrane region" description="Helical" evidence="1">
    <location>
        <begin position="127"/>
        <end position="149"/>
    </location>
</feature>
<feature type="transmembrane region" description="Helical" evidence="1">
    <location>
        <begin position="198"/>
        <end position="217"/>
    </location>
</feature>
<accession>A0AAW2YW65</accession>
<feature type="transmembrane region" description="Helical" evidence="1">
    <location>
        <begin position="155"/>
        <end position="177"/>
    </location>
</feature>
<keyword evidence="3" id="KW-1185">Reference proteome</keyword>
<feature type="transmembrane region" description="Helical" evidence="1">
    <location>
        <begin position="95"/>
        <end position="115"/>
    </location>
</feature>
<keyword evidence="1" id="KW-0812">Transmembrane</keyword>
<proteinExistence type="predicted"/>
<evidence type="ECO:0000313" key="3">
    <source>
        <dbReference type="Proteomes" id="UP001431209"/>
    </source>
</evidence>
<keyword evidence="1" id="KW-0472">Membrane</keyword>
<gene>
    <name evidence="2" type="ORF">AKO1_003186</name>
</gene>
<dbReference type="Proteomes" id="UP001431209">
    <property type="component" value="Unassembled WGS sequence"/>
</dbReference>
<feature type="transmembrane region" description="Helical" evidence="1">
    <location>
        <begin position="28"/>
        <end position="48"/>
    </location>
</feature>
<evidence type="ECO:0000313" key="2">
    <source>
        <dbReference type="EMBL" id="KAL0481213.1"/>
    </source>
</evidence>
<dbReference type="EMBL" id="JAOPGA020000736">
    <property type="protein sequence ID" value="KAL0481213.1"/>
    <property type="molecule type" value="Genomic_DNA"/>
</dbReference>
<reference evidence="2 3" key="1">
    <citation type="submission" date="2024-03" db="EMBL/GenBank/DDBJ databases">
        <title>The Acrasis kona genome and developmental transcriptomes reveal deep origins of eukaryotic multicellular pathways.</title>
        <authorList>
            <person name="Sheikh S."/>
            <person name="Fu C.-J."/>
            <person name="Brown M.W."/>
            <person name="Baldauf S.L."/>
        </authorList>
    </citation>
    <scope>NUCLEOTIDE SEQUENCE [LARGE SCALE GENOMIC DNA]</scope>
    <source>
        <strain evidence="2 3">ATCC MYA-3509</strain>
    </source>
</reference>
<keyword evidence="1" id="KW-1133">Transmembrane helix</keyword>
<feature type="transmembrane region" description="Helical" evidence="1">
    <location>
        <begin position="60"/>
        <end position="83"/>
    </location>
</feature>